<keyword evidence="10" id="KW-1133">Transmembrane helix</keyword>
<dbReference type="InterPro" id="IPR018165">
    <property type="entry name" value="Ala-tRNA-synth_IIc_core"/>
</dbReference>
<keyword evidence="10" id="KW-0812">Transmembrane</keyword>
<dbReference type="GO" id="GO:0004813">
    <property type="term" value="F:alanine-tRNA ligase activity"/>
    <property type="evidence" value="ECO:0007669"/>
    <property type="project" value="UniProtKB-EC"/>
</dbReference>
<evidence type="ECO:0000256" key="3">
    <source>
        <dbReference type="ARBA" id="ARBA00022555"/>
    </source>
</evidence>
<dbReference type="Gene3D" id="3.30.930.10">
    <property type="entry name" value="Bira Bifunctional Protein, Domain 2"/>
    <property type="match status" value="1"/>
</dbReference>
<evidence type="ECO:0000256" key="9">
    <source>
        <dbReference type="ARBA" id="ARBA00023146"/>
    </source>
</evidence>
<dbReference type="GO" id="GO:0005739">
    <property type="term" value="C:mitochondrion"/>
    <property type="evidence" value="ECO:0007669"/>
    <property type="project" value="TreeGrafter"/>
</dbReference>
<evidence type="ECO:0000256" key="10">
    <source>
        <dbReference type="SAM" id="Phobius"/>
    </source>
</evidence>
<evidence type="ECO:0000256" key="1">
    <source>
        <dbReference type="ARBA" id="ARBA00008226"/>
    </source>
</evidence>
<evidence type="ECO:0000256" key="8">
    <source>
        <dbReference type="ARBA" id="ARBA00022917"/>
    </source>
</evidence>
<organism evidence="12 13">
    <name type="scientific">Ditylenchus dipsaci</name>
    <dbReference type="NCBI Taxonomy" id="166011"/>
    <lineage>
        <taxon>Eukaryota</taxon>
        <taxon>Metazoa</taxon>
        <taxon>Ecdysozoa</taxon>
        <taxon>Nematoda</taxon>
        <taxon>Chromadorea</taxon>
        <taxon>Rhabditida</taxon>
        <taxon>Tylenchina</taxon>
        <taxon>Tylenchomorpha</taxon>
        <taxon>Sphaerularioidea</taxon>
        <taxon>Anguinidae</taxon>
        <taxon>Anguininae</taxon>
        <taxon>Ditylenchus</taxon>
    </lineage>
</organism>
<reference evidence="13" key="1">
    <citation type="submission" date="2022-11" db="UniProtKB">
        <authorList>
            <consortium name="WormBaseParasite"/>
        </authorList>
    </citation>
    <scope>IDENTIFICATION</scope>
</reference>
<dbReference type="PROSITE" id="PS50860">
    <property type="entry name" value="AA_TRNA_LIGASE_II_ALA"/>
    <property type="match status" value="1"/>
</dbReference>
<evidence type="ECO:0000256" key="6">
    <source>
        <dbReference type="ARBA" id="ARBA00022840"/>
    </source>
</evidence>
<keyword evidence="9" id="KW-0030">Aminoacyl-tRNA synthetase</keyword>
<dbReference type="GO" id="GO:0000049">
    <property type="term" value="F:tRNA binding"/>
    <property type="evidence" value="ECO:0007669"/>
    <property type="project" value="UniProtKB-KW"/>
</dbReference>
<dbReference type="WBParaSite" id="jg21329">
    <property type="protein sequence ID" value="jg21329"/>
    <property type="gene ID" value="jg21329"/>
</dbReference>
<accession>A0A915DN35</accession>
<keyword evidence="8" id="KW-0648">Protein biosynthesis</keyword>
<protein>
    <recommendedName>
        <fullName evidence="2">alanine--tRNA ligase</fullName>
        <ecNumber evidence="2">6.1.1.7</ecNumber>
    </recommendedName>
</protein>
<dbReference type="Pfam" id="PF01411">
    <property type="entry name" value="tRNA-synt_2c"/>
    <property type="match status" value="1"/>
</dbReference>
<dbReference type="InterPro" id="IPR050058">
    <property type="entry name" value="Ala-tRNA_ligase"/>
</dbReference>
<dbReference type="GO" id="GO:0006419">
    <property type="term" value="P:alanyl-tRNA aminoacylation"/>
    <property type="evidence" value="ECO:0007669"/>
    <property type="project" value="InterPro"/>
</dbReference>
<feature type="transmembrane region" description="Helical" evidence="10">
    <location>
        <begin position="189"/>
        <end position="208"/>
    </location>
</feature>
<dbReference type="GO" id="GO:0002161">
    <property type="term" value="F:aminoacyl-tRNA deacylase activity"/>
    <property type="evidence" value="ECO:0007669"/>
    <property type="project" value="TreeGrafter"/>
</dbReference>
<evidence type="ECO:0000259" key="11">
    <source>
        <dbReference type="PROSITE" id="PS50860"/>
    </source>
</evidence>
<dbReference type="InterPro" id="IPR045864">
    <property type="entry name" value="aa-tRNA-synth_II/BPL/LPL"/>
</dbReference>
<feature type="domain" description="Alanyl-transfer RNA synthetases family profile" evidence="11">
    <location>
        <begin position="67"/>
        <end position="224"/>
    </location>
</feature>
<keyword evidence="6" id="KW-0067">ATP-binding</keyword>
<keyword evidence="7" id="KW-0694">RNA-binding</keyword>
<keyword evidence="4" id="KW-0436">Ligase</keyword>
<comment type="similarity">
    <text evidence="1">Belongs to the class-II aminoacyl-tRNA synthetase family.</text>
</comment>
<dbReference type="Proteomes" id="UP000887574">
    <property type="component" value="Unplaced"/>
</dbReference>
<keyword evidence="3" id="KW-0820">tRNA-binding</keyword>
<evidence type="ECO:0000256" key="7">
    <source>
        <dbReference type="ARBA" id="ARBA00022884"/>
    </source>
</evidence>
<evidence type="ECO:0000313" key="13">
    <source>
        <dbReference type="WBParaSite" id="jg21329"/>
    </source>
</evidence>
<keyword evidence="12" id="KW-1185">Reference proteome</keyword>
<dbReference type="InterPro" id="IPR018164">
    <property type="entry name" value="Ala-tRNA-synth_IIc_N"/>
</dbReference>
<name>A0A915DN35_9BILA</name>
<dbReference type="SUPFAM" id="SSF55681">
    <property type="entry name" value="Class II aaRS and biotin synthetases"/>
    <property type="match status" value="1"/>
</dbReference>
<evidence type="ECO:0000256" key="2">
    <source>
        <dbReference type="ARBA" id="ARBA00013168"/>
    </source>
</evidence>
<dbReference type="AlphaFoldDB" id="A0A915DN35"/>
<dbReference type="PANTHER" id="PTHR11777:SF9">
    <property type="entry name" value="ALANINE--TRNA LIGASE, CYTOPLASMIC"/>
    <property type="match status" value="1"/>
</dbReference>
<evidence type="ECO:0000313" key="12">
    <source>
        <dbReference type="Proteomes" id="UP000887574"/>
    </source>
</evidence>
<sequence length="224" mass="25257">MNRKSLTEAPRISVKEVRRGSIGSCSMHYHLKEINSLTGHTCAEVSVSLECSAEPAVEITESAQTMMTSNQVRKSFVDFFRYEKGHVYVRSSPVIPANDPTLLFANAGMNQQSRSGSELMSLKRAVNTQKCIRAGGKHNDLDDVGKDVYHHTFFEMLGNWSFGDYFKKEICCWAWEFLTSKLGLSADRLYVSFFGVMWLLVCPLMMNVERSDGNRRPLLAHSAV</sequence>
<dbReference type="EC" id="6.1.1.7" evidence="2"/>
<dbReference type="PANTHER" id="PTHR11777">
    <property type="entry name" value="ALANYL-TRNA SYNTHETASE"/>
    <property type="match status" value="1"/>
</dbReference>
<evidence type="ECO:0000256" key="4">
    <source>
        <dbReference type="ARBA" id="ARBA00022598"/>
    </source>
</evidence>
<evidence type="ECO:0000256" key="5">
    <source>
        <dbReference type="ARBA" id="ARBA00022741"/>
    </source>
</evidence>
<keyword evidence="10" id="KW-0472">Membrane</keyword>
<keyword evidence="5" id="KW-0547">Nucleotide-binding</keyword>
<dbReference type="GO" id="GO:0005524">
    <property type="term" value="F:ATP binding"/>
    <property type="evidence" value="ECO:0007669"/>
    <property type="project" value="UniProtKB-KW"/>
</dbReference>
<proteinExistence type="inferred from homology"/>